<sequence length="73" mass="8150">MGNVKQLEGMEPWLRVRPSVVLEGMASSLKYQTTRGEGIGSYHPAGLYDNRQDTAVKPKSSRRQRVRGRFGGT</sequence>
<protein>
    <submittedName>
        <fullName evidence="2">Uncharacterized protein</fullName>
    </submittedName>
</protein>
<evidence type="ECO:0000313" key="2">
    <source>
        <dbReference type="EMBL" id="KZL73548.1"/>
    </source>
</evidence>
<keyword evidence="3" id="KW-1185">Reference proteome</keyword>
<name>A0A166ULW9_9PEZI</name>
<evidence type="ECO:0000256" key="1">
    <source>
        <dbReference type="SAM" id="MobiDB-lite"/>
    </source>
</evidence>
<feature type="region of interest" description="Disordered" evidence="1">
    <location>
        <begin position="41"/>
        <end position="73"/>
    </location>
</feature>
<proteinExistence type="predicted"/>
<reference evidence="2 3" key="1">
    <citation type="submission" date="2015-06" db="EMBL/GenBank/DDBJ databases">
        <title>Survival trade-offs in plant roots during colonization by closely related pathogenic and mutualistic fungi.</title>
        <authorList>
            <person name="Hacquard S."/>
            <person name="Kracher B."/>
            <person name="Hiruma K."/>
            <person name="Weinman A."/>
            <person name="Muench P."/>
            <person name="Garrido Oter R."/>
            <person name="Ver Loren van Themaat E."/>
            <person name="Dallerey J.-F."/>
            <person name="Damm U."/>
            <person name="Henrissat B."/>
            <person name="Lespinet O."/>
            <person name="Thon M."/>
            <person name="Kemen E."/>
            <person name="McHardy A.C."/>
            <person name="Schulze-Lefert P."/>
            <person name="O'Connell R.J."/>
        </authorList>
    </citation>
    <scope>NUCLEOTIDE SEQUENCE [LARGE SCALE GENOMIC DNA]</scope>
    <source>
        <strain evidence="2 3">0861</strain>
    </source>
</reference>
<dbReference type="Proteomes" id="UP000076552">
    <property type="component" value="Unassembled WGS sequence"/>
</dbReference>
<evidence type="ECO:0000313" key="3">
    <source>
        <dbReference type="Proteomes" id="UP000076552"/>
    </source>
</evidence>
<dbReference type="AlphaFoldDB" id="A0A166ULW9"/>
<feature type="compositionally biased region" description="Basic residues" evidence="1">
    <location>
        <begin position="59"/>
        <end position="73"/>
    </location>
</feature>
<gene>
    <name evidence="2" type="ORF">CT0861_02859</name>
</gene>
<dbReference type="EMBL" id="LFIV01000043">
    <property type="protein sequence ID" value="KZL73548.1"/>
    <property type="molecule type" value="Genomic_DNA"/>
</dbReference>
<organism evidence="2 3">
    <name type="scientific">Colletotrichum tofieldiae</name>
    <dbReference type="NCBI Taxonomy" id="708197"/>
    <lineage>
        <taxon>Eukaryota</taxon>
        <taxon>Fungi</taxon>
        <taxon>Dikarya</taxon>
        <taxon>Ascomycota</taxon>
        <taxon>Pezizomycotina</taxon>
        <taxon>Sordariomycetes</taxon>
        <taxon>Hypocreomycetidae</taxon>
        <taxon>Glomerellales</taxon>
        <taxon>Glomerellaceae</taxon>
        <taxon>Colletotrichum</taxon>
        <taxon>Colletotrichum spaethianum species complex</taxon>
    </lineage>
</organism>
<accession>A0A166ULW9</accession>
<comment type="caution">
    <text evidence="2">The sequence shown here is derived from an EMBL/GenBank/DDBJ whole genome shotgun (WGS) entry which is preliminary data.</text>
</comment>